<comment type="caution">
    <text evidence="2">The sequence shown here is derived from an EMBL/GenBank/DDBJ whole genome shotgun (WGS) entry which is preliminary data.</text>
</comment>
<feature type="compositionally biased region" description="Polar residues" evidence="1">
    <location>
        <begin position="180"/>
        <end position="194"/>
    </location>
</feature>
<feature type="region of interest" description="Disordered" evidence="1">
    <location>
        <begin position="158"/>
        <end position="223"/>
    </location>
</feature>
<accession>A0A8J5XIX8</accession>
<feature type="region of interest" description="Disordered" evidence="1">
    <location>
        <begin position="13"/>
        <end position="44"/>
    </location>
</feature>
<name>A0A8J5XIX8_DIALT</name>
<evidence type="ECO:0000313" key="3">
    <source>
        <dbReference type="Proteomes" id="UP000751190"/>
    </source>
</evidence>
<keyword evidence="3" id="KW-1185">Reference proteome</keyword>
<sequence length="421" mass="44411">MAANLQAWDTLVERRRGIHTPSPGSRPRRLSGASHAGDDPEQRRARALEHLASVGSWPELDELLAARARASDARARARHRGSELEVASGIAVPFERDDAPQAVSPPLARPSTRTRARARTPDTGRAAVRAARRFGPLDGGAPAAGATSRPAAARWQRVPIDAPHVHPRARVQRTPLSPDDVSTASGSGSEAVTQAGSYAGSGAGSGSSAGLGRASGDGRDEYHDGSCAAACTPSANSSCSSAAGRRAARHARRATATARGLRGGLDARIASERVPVGSAALARANDGPAFGGPLLRPKFYYKLVAALPRWRSGALCSHYVNISDGATMYRIGHTVNMSVHQRARRASGHVPGFVVYESVEAALECRLPARSRWLQAAPALLRLTVGGVGQRLGDAHRQRWLFSQLRPVEVIAEGPDLHLVL</sequence>
<feature type="compositionally biased region" description="Gly residues" evidence="1">
    <location>
        <begin position="199"/>
        <end position="215"/>
    </location>
</feature>
<dbReference type="Proteomes" id="UP000751190">
    <property type="component" value="Unassembled WGS sequence"/>
</dbReference>
<organism evidence="2 3">
    <name type="scientific">Diacronema lutheri</name>
    <name type="common">Unicellular marine alga</name>
    <name type="synonym">Monochrysis lutheri</name>
    <dbReference type="NCBI Taxonomy" id="2081491"/>
    <lineage>
        <taxon>Eukaryota</taxon>
        <taxon>Haptista</taxon>
        <taxon>Haptophyta</taxon>
        <taxon>Pavlovophyceae</taxon>
        <taxon>Pavlovales</taxon>
        <taxon>Pavlovaceae</taxon>
        <taxon>Diacronema</taxon>
    </lineage>
</organism>
<reference evidence="2" key="1">
    <citation type="submission" date="2021-05" db="EMBL/GenBank/DDBJ databases">
        <title>The genome of the haptophyte Pavlova lutheri (Diacronema luteri, Pavlovales) - a model for lipid biosynthesis in eukaryotic algae.</title>
        <authorList>
            <person name="Hulatt C.J."/>
            <person name="Posewitz M.C."/>
        </authorList>
    </citation>
    <scope>NUCLEOTIDE SEQUENCE</scope>
    <source>
        <strain evidence="2">NIVA-4/92</strain>
    </source>
</reference>
<gene>
    <name evidence="2" type="ORF">KFE25_002863</name>
</gene>
<proteinExistence type="predicted"/>
<dbReference type="AlphaFoldDB" id="A0A8J5XIX8"/>
<feature type="region of interest" description="Disordered" evidence="1">
    <location>
        <begin position="99"/>
        <end position="126"/>
    </location>
</feature>
<evidence type="ECO:0000256" key="1">
    <source>
        <dbReference type="SAM" id="MobiDB-lite"/>
    </source>
</evidence>
<evidence type="ECO:0000313" key="2">
    <source>
        <dbReference type="EMBL" id="KAG8465556.1"/>
    </source>
</evidence>
<protein>
    <submittedName>
        <fullName evidence="2">Uncharacterized protein</fullName>
    </submittedName>
</protein>
<dbReference type="EMBL" id="JAGTXO010000010">
    <property type="protein sequence ID" value="KAG8465556.1"/>
    <property type="molecule type" value="Genomic_DNA"/>
</dbReference>